<dbReference type="Proteomes" id="UP001596122">
    <property type="component" value="Unassembled WGS sequence"/>
</dbReference>
<dbReference type="SUPFAM" id="SSF48498">
    <property type="entry name" value="Tetracyclin repressor-like, C-terminal domain"/>
    <property type="match status" value="1"/>
</dbReference>
<evidence type="ECO:0000256" key="4">
    <source>
        <dbReference type="PROSITE-ProRule" id="PRU00335"/>
    </source>
</evidence>
<evidence type="ECO:0000256" key="3">
    <source>
        <dbReference type="ARBA" id="ARBA00023163"/>
    </source>
</evidence>
<dbReference type="InterPro" id="IPR050109">
    <property type="entry name" value="HTH-type_TetR-like_transc_reg"/>
</dbReference>
<evidence type="ECO:0000259" key="5">
    <source>
        <dbReference type="PROSITE" id="PS50977"/>
    </source>
</evidence>
<dbReference type="PANTHER" id="PTHR30055:SF243">
    <property type="entry name" value="HTH-TYPE TRANSCRIPTIONAL REGULATOR RV1816"/>
    <property type="match status" value="1"/>
</dbReference>
<name>A0ABW0GL09_9MICO</name>
<dbReference type="InterPro" id="IPR009057">
    <property type="entry name" value="Homeodomain-like_sf"/>
</dbReference>
<dbReference type="PROSITE" id="PS50977">
    <property type="entry name" value="HTH_TETR_2"/>
    <property type="match status" value="1"/>
</dbReference>
<sequence>MPRRDRLRAATEAEIVTTARELLVEGGPAAVTVREVGRRMGMTASALYRYVDGLDGLVDRLAASFFDELTEALQDRLTGSGTADDAGVGEALLTASRAFRDWCVAHPAEFALMYGSGVHQLESGCPRTEAAGGRFGQVFLGLLVDGLGRGAAAPPTTAPAGPDVFDVLPGPLGERFARAWVRLLGVVMVEVIGRLGHTGADPEVVFEAEMADCARDIVQVLQDQREGAPDRA</sequence>
<evidence type="ECO:0000256" key="1">
    <source>
        <dbReference type="ARBA" id="ARBA00023015"/>
    </source>
</evidence>
<feature type="domain" description="HTH tetR-type" evidence="5">
    <location>
        <begin position="9"/>
        <end position="69"/>
    </location>
</feature>
<accession>A0ABW0GL09</accession>
<keyword evidence="3" id="KW-0804">Transcription</keyword>
<keyword evidence="7" id="KW-1185">Reference proteome</keyword>
<dbReference type="PANTHER" id="PTHR30055">
    <property type="entry name" value="HTH-TYPE TRANSCRIPTIONAL REGULATOR RUTR"/>
    <property type="match status" value="1"/>
</dbReference>
<dbReference type="SUPFAM" id="SSF46689">
    <property type="entry name" value="Homeodomain-like"/>
    <property type="match status" value="1"/>
</dbReference>
<organism evidence="6 7">
    <name type="scientific">Aquipuribacter nitratireducens</name>
    <dbReference type="NCBI Taxonomy" id="650104"/>
    <lineage>
        <taxon>Bacteria</taxon>
        <taxon>Bacillati</taxon>
        <taxon>Actinomycetota</taxon>
        <taxon>Actinomycetes</taxon>
        <taxon>Micrococcales</taxon>
        <taxon>Intrasporangiaceae</taxon>
        <taxon>Aquipuribacter</taxon>
    </lineage>
</organism>
<dbReference type="InterPro" id="IPR001647">
    <property type="entry name" value="HTH_TetR"/>
</dbReference>
<reference evidence="7" key="1">
    <citation type="journal article" date="2019" name="Int. J. Syst. Evol. Microbiol.">
        <title>The Global Catalogue of Microorganisms (GCM) 10K type strain sequencing project: providing services to taxonomists for standard genome sequencing and annotation.</title>
        <authorList>
            <consortium name="The Broad Institute Genomics Platform"/>
            <consortium name="The Broad Institute Genome Sequencing Center for Infectious Disease"/>
            <person name="Wu L."/>
            <person name="Ma J."/>
        </authorList>
    </citation>
    <scope>NUCLEOTIDE SEQUENCE [LARGE SCALE GENOMIC DNA]</scope>
    <source>
        <strain evidence="7">CCUG 43114</strain>
    </source>
</reference>
<protein>
    <submittedName>
        <fullName evidence="6">TetR/AcrR family transcriptional regulator</fullName>
    </submittedName>
</protein>
<dbReference type="Pfam" id="PF13305">
    <property type="entry name" value="TetR_C_33"/>
    <property type="match status" value="1"/>
</dbReference>
<gene>
    <name evidence="6" type="ORF">ACFPJ6_07115</name>
</gene>
<comment type="caution">
    <text evidence="6">The sequence shown here is derived from an EMBL/GenBank/DDBJ whole genome shotgun (WGS) entry which is preliminary data.</text>
</comment>
<feature type="DNA-binding region" description="H-T-H motif" evidence="4">
    <location>
        <begin position="32"/>
        <end position="51"/>
    </location>
</feature>
<dbReference type="InterPro" id="IPR025996">
    <property type="entry name" value="MT1864/Rv1816-like_C"/>
</dbReference>
<dbReference type="InterPro" id="IPR036271">
    <property type="entry name" value="Tet_transcr_reg_TetR-rel_C_sf"/>
</dbReference>
<dbReference type="Pfam" id="PF00440">
    <property type="entry name" value="TetR_N"/>
    <property type="match status" value="1"/>
</dbReference>
<keyword evidence="2 4" id="KW-0238">DNA-binding</keyword>
<evidence type="ECO:0000256" key="2">
    <source>
        <dbReference type="ARBA" id="ARBA00023125"/>
    </source>
</evidence>
<evidence type="ECO:0000313" key="7">
    <source>
        <dbReference type="Proteomes" id="UP001596122"/>
    </source>
</evidence>
<keyword evidence="1" id="KW-0805">Transcription regulation</keyword>
<dbReference type="EMBL" id="JBHSLD010000007">
    <property type="protein sequence ID" value="MFC5380555.1"/>
    <property type="molecule type" value="Genomic_DNA"/>
</dbReference>
<evidence type="ECO:0000313" key="6">
    <source>
        <dbReference type="EMBL" id="MFC5380555.1"/>
    </source>
</evidence>
<proteinExistence type="predicted"/>
<dbReference type="RefSeq" id="WP_340268048.1">
    <property type="nucleotide sequence ID" value="NZ_JBBEOG010000002.1"/>
</dbReference>
<dbReference type="Gene3D" id="1.10.357.10">
    <property type="entry name" value="Tetracycline Repressor, domain 2"/>
    <property type="match status" value="1"/>
</dbReference>